<sequence>MGDAEKGSVLKERLKSLCVGNGWSYGVFWRFDQRNSMLLTMGETYYEEHMGAVIDSMLSQVPMFGEGIIGQTAFTGKHQWMHSDAYNGQWNSCNPIENRRDMFQNDSEFCCQFSSGIKTIATVSVESGVVQFGSTEKIMERLEFLDETKRVFREIKTLHGLIPLENASSCLSNGSNDLNQLFASLISSANFHGDIANVFGDKCKDLGGNNSSAMNSQSTASDDIGSADKTPWFSTWSTESSLLASYDPRLASDIGIQDSLTTCRNTAQNGQAESTLIQDSCGYQIDNQQYLHGYPVEFNPADCTSGLSTSFLDDLSQWLAASPEQNIDGMATTLSGDLSQVLDSTSLSPSLVKGDTFIDVPIEHPATSMQSSITNAFSADGHENSLIIQSAGNDVFPGLGTDFGCGQVRECWEDSIMPVVSGACLAAATDLTKESEAGSTAGPRRGLFSELGLEELINGMNTTSSSMTKCNLEDQSSTRKRKLESSSVGSNHVQLARLAGSGASMHLTGPLYNLNKTNCLVPKKEVLPKSQVGLWIDDSYSVNARSAAQAKPQKAEDHSKTAKKRAKPGESTRPRPKDRQQIQDRMKDLRGMIPNGGKQCSIDALLDRTIKYMLFLQGVTKHADKLKQPPEPKLTGKENGVVLKDNSIRSGGNNTWALAVEGQTVVCPILVEDLSTPGQMLIEILCEEHGFFLEIADEIRGFGLNILKGVMESRENKIWARFIVEANRHITRIEVFWSLVRLLQQSGTSVVDPTNRPNNVVDNGFPPVLDGFQPRSFPPPISLT</sequence>
<keyword evidence="8" id="KW-1185">Reference proteome</keyword>
<comment type="subcellular location">
    <subcellularLocation>
        <location evidence="1">Nucleus</location>
    </subcellularLocation>
</comment>
<keyword evidence="4" id="KW-0539">Nucleus</keyword>
<evidence type="ECO:0000256" key="1">
    <source>
        <dbReference type="ARBA" id="ARBA00004123"/>
    </source>
</evidence>
<proteinExistence type="predicted"/>
<comment type="caution">
    <text evidence="7">The sequence shown here is derived from an EMBL/GenBank/DDBJ whole genome shotgun (WGS) entry which is preliminary data.</text>
</comment>
<dbReference type="PANTHER" id="PTHR46196:SF2">
    <property type="entry name" value="TRANSCRIPTION FACTOR BHLH157"/>
    <property type="match status" value="1"/>
</dbReference>
<name>A0AAW1WP47_RUBAR</name>
<dbReference type="PANTHER" id="PTHR46196">
    <property type="entry name" value="TRANSCRIPTION FACTOR BHLH155-LIKE ISOFORM X1-RELATED"/>
    <property type="match status" value="1"/>
</dbReference>
<feature type="domain" description="BHLH" evidence="6">
    <location>
        <begin position="566"/>
        <end position="616"/>
    </location>
</feature>
<dbReference type="SUPFAM" id="SSF47459">
    <property type="entry name" value="HLH, helix-loop-helix DNA-binding domain"/>
    <property type="match status" value="1"/>
</dbReference>
<evidence type="ECO:0000313" key="7">
    <source>
        <dbReference type="EMBL" id="KAK9926378.1"/>
    </source>
</evidence>
<protein>
    <recommendedName>
        <fullName evidence="6">BHLH domain-containing protein</fullName>
    </recommendedName>
</protein>
<feature type="region of interest" description="Disordered" evidence="5">
    <location>
        <begin position="546"/>
        <end position="582"/>
    </location>
</feature>
<organism evidence="7 8">
    <name type="scientific">Rubus argutus</name>
    <name type="common">Southern blackberry</name>
    <dbReference type="NCBI Taxonomy" id="59490"/>
    <lineage>
        <taxon>Eukaryota</taxon>
        <taxon>Viridiplantae</taxon>
        <taxon>Streptophyta</taxon>
        <taxon>Embryophyta</taxon>
        <taxon>Tracheophyta</taxon>
        <taxon>Spermatophyta</taxon>
        <taxon>Magnoliopsida</taxon>
        <taxon>eudicotyledons</taxon>
        <taxon>Gunneridae</taxon>
        <taxon>Pentapetalae</taxon>
        <taxon>rosids</taxon>
        <taxon>fabids</taxon>
        <taxon>Rosales</taxon>
        <taxon>Rosaceae</taxon>
        <taxon>Rosoideae</taxon>
        <taxon>Rosoideae incertae sedis</taxon>
        <taxon>Rubus</taxon>
    </lineage>
</organism>
<keyword evidence="3" id="KW-0804">Transcription</keyword>
<dbReference type="GO" id="GO:0005634">
    <property type="term" value="C:nucleus"/>
    <property type="evidence" value="ECO:0007669"/>
    <property type="project" value="UniProtKB-SubCell"/>
</dbReference>
<evidence type="ECO:0000256" key="3">
    <source>
        <dbReference type="ARBA" id="ARBA00023163"/>
    </source>
</evidence>
<dbReference type="InterPro" id="IPR043561">
    <property type="entry name" value="LHW-like"/>
</dbReference>
<dbReference type="InterPro" id="IPR011598">
    <property type="entry name" value="bHLH_dom"/>
</dbReference>
<dbReference type="Proteomes" id="UP001457282">
    <property type="component" value="Unassembled WGS sequence"/>
</dbReference>
<evidence type="ECO:0000313" key="8">
    <source>
        <dbReference type="Proteomes" id="UP001457282"/>
    </source>
</evidence>
<dbReference type="Pfam" id="PF23176">
    <property type="entry name" value="bHLH_LHW"/>
    <property type="match status" value="1"/>
</dbReference>
<dbReference type="InterPro" id="IPR036638">
    <property type="entry name" value="HLH_DNA-bd_sf"/>
</dbReference>
<gene>
    <name evidence="7" type="ORF">M0R45_023611</name>
</gene>
<reference evidence="7 8" key="1">
    <citation type="journal article" date="2023" name="G3 (Bethesda)">
        <title>A chromosome-length genome assembly and annotation of blackberry (Rubus argutus, cv. 'Hillquist').</title>
        <authorList>
            <person name="Bruna T."/>
            <person name="Aryal R."/>
            <person name="Dudchenko O."/>
            <person name="Sargent D.J."/>
            <person name="Mead D."/>
            <person name="Buti M."/>
            <person name="Cavallini A."/>
            <person name="Hytonen T."/>
            <person name="Andres J."/>
            <person name="Pham M."/>
            <person name="Weisz D."/>
            <person name="Mascagni F."/>
            <person name="Usai G."/>
            <person name="Natali L."/>
            <person name="Bassil N."/>
            <person name="Fernandez G.E."/>
            <person name="Lomsadze A."/>
            <person name="Armour M."/>
            <person name="Olukolu B."/>
            <person name="Poorten T."/>
            <person name="Britton C."/>
            <person name="Davik J."/>
            <person name="Ashrafi H."/>
            <person name="Aiden E.L."/>
            <person name="Borodovsky M."/>
            <person name="Worthington M."/>
        </authorList>
    </citation>
    <scope>NUCLEOTIDE SEQUENCE [LARGE SCALE GENOMIC DNA]</scope>
    <source>
        <strain evidence="7">PI 553951</strain>
    </source>
</reference>
<dbReference type="GO" id="GO:0046983">
    <property type="term" value="F:protein dimerization activity"/>
    <property type="evidence" value="ECO:0007669"/>
    <property type="project" value="InterPro"/>
</dbReference>
<dbReference type="EMBL" id="JBEDUW010000005">
    <property type="protein sequence ID" value="KAK9926378.1"/>
    <property type="molecule type" value="Genomic_DNA"/>
</dbReference>
<feature type="compositionally biased region" description="Basic and acidic residues" evidence="5">
    <location>
        <begin position="567"/>
        <end position="582"/>
    </location>
</feature>
<feature type="compositionally biased region" description="Polar residues" evidence="5">
    <location>
        <begin position="462"/>
        <end position="475"/>
    </location>
</feature>
<evidence type="ECO:0000256" key="2">
    <source>
        <dbReference type="ARBA" id="ARBA00023015"/>
    </source>
</evidence>
<dbReference type="PROSITE" id="PS50888">
    <property type="entry name" value="BHLH"/>
    <property type="match status" value="1"/>
</dbReference>
<evidence type="ECO:0000256" key="4">
    <source>
        <dbReference type="ARBA" id="ARBA00023242"/>
    </source>
</evidence>
<accession>A0AAW1WP47</accession>
<dbReference type="AlphaFoldDB" id="A0AAW1WP47"/>
<dbReference type="InterPro" id="IPR025610">
    <property type="entry name" value="MYC/MYB_N"/>
</dbReference>
<dbReference type="Pfam" id="PF14215">
    <property type="entry name" value="bHLH-MYC_N"/>
    <property type="match status" value="2"/>
</dbReference>
<evidence type="ECO:0000259" key="6">
    <source>
        <dbReference type="PROSITE" id="PS50888"/>
    </source>
</evidence>
<feature type="region of interest" description="Disordered" evidence="5">
    <location>
        <begin position="462"/>
        <end position="490"/>
    </location>
</feature>
<evidence type="ECO:0000256" key="5">
    <source>
        <dbReference type="SAM" id="MobiDB-lite"/>
    </source>
</evidence>
<keyword evidence="2" id="KW-0805">Transcription regulation</keyword>
<dbReference type="GO" id="GO:0003700">
    <property type="term" value="F:DNA-binding transcription factor activity"/>
    <property type="evidence" value="ECO:0007669"/>
    <property type="project" value="InterPro"/>
</dbReference>